<dbReference type="Proteomes" id="UP000007648">
    <property type="component" value="Unassembled WGS sequence"/>
</dbReference>
<name>A0A7N4PIS3_SARHA</name>
<feature type="region of interest" description="Disordered" evidence="4">
    <location>
        <begin position="1"/>
        <end position="233"/>
    </location>
</feature>
<dbReference type="FunCoup" id="A0A7N4PIS3">
    <property type="interactions" value="1539"/>
</dbReference>
<organism evidence="6 7">
    <name type="scientific">Sarcophilus harrisii</name>
    <name type="common">Tasmanian devil</name>
    <name type="synonym">Sarcophilus laniarius</name>
    <dbReference type="NCBI Taxonomy" id="9305"/>
    <lineage>
        <taxon>Eukaryota</taxon>
        <taxon>Metazoa</taxon>
        <taxon>Chordata</taxon>
        <taxon>Craniata</taxon>
        <taxon>Vertebrata</taxon>
        <taxon>Euteleostomi</taxon>
        <taxon>Mammalia</taxon>
        <taxon>Metatheria</taxon>
        <taxon>Dasyuromorphia</taxon>
        <taxon>Dasyuridae</taxon>
        <taxon>Sarcophilus</taxon>
    </lineage>
</organism>
<dbReference type="GeneTree" id="ENSGT00940000154696"/>
<evidence type="ECO:0000313" key="6">
    <source>
        <dbReference type="Ensembl" id="ENSSHAP00000039105.1"/>
    </source>
</evidence>
<dbReference type="FunFam" id="3.40.50.1820:FF:000012">
    <property type="entry name" value="Lipase"/>
    <property type="match status" value="1"/>
</dbReference>
<keyword evidence="3" id="KW-0443">Lipid metabolism</keyword>
<keyword evidence="2" id="KW-0442">Lipid degradation</keyword>
<protein>
    <recommendedName>
        <fullName evidence="5">AB hydrolase-1 domain-containing protein</fullName>
    </recommendedName>
</protein>
<dbReference type="AlphaFoldDB" id="A0A7N4PIS3"/>
<dbReference type="Ensembl" id="ENSSHAT00000025327.1">
    <property type="protein sequence ID" value="ENSSHAP00000039105.1"/>
    <property type="gene ID" value="ENSSHAG00000021168.1"/>
</dbReference>
<dbReference type="InParanoid" id="A0A7N4PIS3"/>
<dbReference type="SUPFAM" id="SSF53474">
    <property type="entry name" value="alpha/beta-Hydrolases"/>
    <property type="match status" value="1"/>
</dbReference>
<feature type="compositionally biased region" description="Basic residues" evidence="4">
    <location>
        <begin position="209"/>
        <end position="222"/>
    </location>
</feature>
<gene>
    <name evidence="6" type="primary">LIPA</name>
</gene>
<feature type="domain" description="AB hydrolase-1" evidence="5">
    <location>
        <begin position="307"/>
        <end position="606"/>
    </location>
</feature>
<evidence type="ECO:0000313" key="7">
    <source>
        <dbReference type="Proteomes" id="UP000007648"/>
    </source>
</evidence>
<reference evidence="6 7" key="1">
    <citation type="journal article" date="2011" name="Proc. Natl. Acad. Sci. U.S.A.">
        <title>Genetic diversity and population structure of the endangered marsupial Sarcophilus harrisii (Tasmanian devil).</title>
        <authorList>
            <person name="Miller W."/>
            <person name="Hayes V.M."/>
            <person name="Ratan A."/>
            <person name="Petersen D.C."/>
            <person name="Wittekindt N.E."/>
            <person name="Miller J."/>
            <person name="Walenz B."/>
            <person name="Knight J."/>
            <person name="Qi J."/>
            <person name="Zhao F."/>
            <person name="Wang Q."/>
            <person name="Bedoya-Reina O.C."/>
            <person name="Katiyar N."/>
            <person name="Tomsho L.P."/>
            <person name="Kasson L.M."/>
            <person name="Hardie R.A."/>
            <person name="Woodbridge P."/>
            <person name="Tindall E.A."/>
            <person name="Bertelsen M.F."/>
            <person name="Dixon D."/>
            <person name="Pyecroft S."/>
            <person name="Helgen K.M."/>
            <person name="Lesk A.M."/>
            <person name="Pringle T.H."/>
            <person name="Patterson N."/>
            <person name="Zhang Y."/>
            <person name="Kreiss A."/>
            <person name="Woods G.M."/>
            <person name="Jones M.E."/>
            <person name="Schuster S.C."/>
        </authorList>
    </citation>
    <scope>NUCLEOTIDE SEQUENCE [LARGE SCALE GENOMIC DNA]</scope>
</reference>
<evidence type="ECO:0000259" key="5">
    <source>
        <dbReference type="Pfam" id="PF00561"/>
    </source>
</evidence>
<proteinExistence type="inferred from homology"/>
<comment type="similarity">
    <text evidence="1">Belongs to the AB hydrolase superfamily. Lipase family.</text>
</comment>
<feature type="compositionally biased region" description="Low complexity" evidence="4">
    <location>
        <begin position="150"/>
        <end position="160"/>
    </location>
</feature>
<evidence type="ECO:0000256" key="4">
    <source>
        <dbReference type="SAM" id="MobiDB-lite"/>
    </source>
</evidence>
<dbReference type="PANTHER" id="PTHR11005">
    <property type="entry name" value="LYSOSOMAL ACID LIPASE-RELATED"/>
    <property type="match status" value="1"/>
</dbReference>
<reference evidence="6" key="3">
    <citation type="submission" date="2025-09" db="UniProtKB">
        <authorList>
            <consortium name="Ensembl"/>
        </authorList>
    </citation>
    <scope>IDENTIFICATION</scope>
</reference>
<accession>A0A7N4PIS3</accession>
<reference evidence="6" key="2">
    <citation type="submission" date="2025-08" db="UniProtKB">
        <authorList>
            <consortium name="Ensembl"/>
        </authorList>
    </citation>
    <scope>IDENTIFICATION</scope>
</reference>
<dbReference type="GO" id="GO:0016042">
    <property type="term" value="P:lipid catabolic process"/>
    <property type="evidence" value="ECO:0007669"/>
    <property type="project" value="UniProtKB-KW"/>
</dbReference>
<evidence type="ECO:0000256" key="2">
    <source>
        <dbReference type="ARBA" id="ARBA00022963"/>
    </source>
</evidence>
<dbReference type="Pfam" id="PF00561">
    <property type="entry name" value="Abhydrolase_1"/>
    <property type="match status" value="1"/>
</dbReference>
<dbReference type="InterPro" id="IPR000073">
    <property type="entry name" value="AB_hydrolase_1"/>
</dbReference>
<sequence length="625" mass="68544">GNGGISQGPGQRKGTVSTNYRSRFGPEAAESPCVLGGTAGAGPPHHCLLRVGKPLALTPRLPPQLRHSHSSALREPPFPAGCDPRCSTLGRPGPSVAGAPAWQGPQRGRGPSVAGAPAWQGPQRGRGPSVAGAPAWQGPGGQLKFPALCAQGPARAASGGPPVPRGRGEAGAAPFPARPRPGRRGLTEHAGGRARRKERVRAAEAAARRSSRPLPPRRRSRLAARGSLSGPSRWARLRASRPSLLVLLRPNPPRATSAPRALQSEIISHWGFPSEEYDVVTDDGYILSVNRIPHGRKNRGEKGPRQAVFLQHGLLADGSDWVTNLDNSSLGFILADAGYDVWLGNSRGNTWSRRHKTLSVHQDKFWAFSFDEMATYDLPAVVDFILNKTGQEQIYYVGHSQGTTIAFIAFSRLPQLAKKIKMFFALAPVATVKFSTSPMAKLGNFPDLLFKDIFGVNQFLPQNWVLKWLGTHVCSHTLLKELCGNLLFVICGFNERNLNMSRVDVYTTHNPAGTSVQNMLHWSQAVRSGEFKAYDWGSRDENYFHYNQTEPPLYQIKDMLVPTALWSGSRDSLADPKDMGLLVTQITNLMYHKNIPEYEHLDFIWGLDAPVRLYNEILDLMKKYE</sequence>
<evidence type="ECO:0000256" key="3">
    <source>
        <dbReference type="ARBA" id="ARBA00023098"/>
    </source>
</evidence>
<dbReference type="InterPro" id="IPR029058">
    <property type="entry name" value="AB_hydrolase_fold"/>
</dbReference>
<dbReference type="Gene3D" id="3.40.50.1820">
    <property type="entry name" value="alpha/beta hydrolase"/>
    <property type="match status" value="1"/>
</dbReference>
<evidence type="ECO:0000256" key="1">
    <source>
        <dbReference type="ARBA" id="ARBA00010701"/>
    </source>
</evidence>
<keyword evidence="7" id="KW-1185">Reference proteome</keyword>